<dbReference type="Proteomes" id="UP001055111">
    <property type="component" value="Unassembled WGS sequence"/>
</dbReference>
<evidence type="ECO:0000259" key="1">
    <source>
        <dbReference type="Pfam" id="PF00561"/>
    </source>
</evidence>
<feature type="domain" description="AB hydrolase-1" evidence="1">
    <location>
        <begin position="25"/>
        <end position="284"/>
    </location>
</feature>
<dbReference type="PANTHER" id="PTHR43433">
    <property type="entry name" value="HYDROLASE, ALPHA/BETA FOLD FAMILY PROTEIN"/>
    <property type="match status" value="1"/>
</dbReference>
<name>A0AA37IEW7_9BURK</name>
<sequence>MVKAGTFRGKRINLFYEEFGESEDPPVLLVMGNSAPGLVWPDAFCRLLSATGLRVIRFDARDTGLSTYIDFSTSPYTLDDLAADAFDLLDGIGIDEAHVVGLSQGGVIGYRMALAMPGRVTTLCTVMSSPDLRPKNDAFAGAIEAPGALPRPCAGYVEKVIALNANPPTSVDDIATRFIENFKLAAGPRSPFDERAWQSLGRAFAERPLLRSDGLQPTLANNSNHALAQKATPALTSEELASLGLPVLIIQGSDDPIFPVAHGEWAASASPRATLRVIDRMGHALDPAFFDAIVREMSAFYRSNRSGASKRTDA</sequence>
<protein>
    <submittedName>
        <fullName evidence="2">Alpha/beta hydrolase</fullName>
    </submittedName>
</protein>
<dbReference type="EMBL" id="BPUS01000003">
    <property type="protein sequence ID" value="GJH25010.1"/>
    <property type="molecule type" value="Genomic_DNA"/>
</dbReference>
<dbReference type="Gene3D" id="3.40.50.1820">
    <property type="entry name" value="alpha/beta hydrolase"/>
    <property type="match status" value="1"/>
</dbReference>
<keyword evidence="2" id="KW-0378">Hydrolase</keyword>
<evidence type="ECO:0000313" key="3">
    <source>
        <dbReference type="Proteomes" id="UP001055111"/>
    </source>
</evidence>
<proteinExistence type="predicted"/>
<comment type="caution">
    <text evidence="2">The sequence shown here is derived from an EMBL/GenBank/DDBJ whole genome shotgun (WGS) entry which is preliminary data.</text>
</comment>
<accession>A0AA37IEW7</accession>
<dbReference type="AlphaFoldDB" id="A0AA37IEW7"/>
<dbReference type="RefSeq" id="WP_238211537.1">
    <property type="nucleotide sequence ID" value="NZ_BPUS01000003.1"/>
</dbReference>
<dbReference type="SUPFAM" id="SSF53474">
    <property type="entry name" value="alpha/beta-Hydrolases"/>
    <property type="match status" value="1"/>
</dbReference>
<dbReference type="GO" id="GO:0016787">
    <property type="term" value="F:hydrolase activity"/>
    <property type="evidence" value="ECO:0007669"/>
    <property type="project" value="UniProtKB-KW"/>
</dbReference>
<evidence type="ECO:0000313" key="2">
    <source>
        <dbReference type="EMBL" id="GJH25010.1"/>
    </source>
</evidence>
<organism evidence="2 3">
    <name type="scientific">Caballeronia novacaledonica</name>
    <dbReference type="NCBI Taxonomy" id="1544861"/>
    <lineage>
        <taxon>Bacteria</taxon>
        <taxon>Pseudomonadati</taxon>
        <taxon>Pseudomonadota</taxon>
        <taxon>Betaproteobacteria</taxon>
        <taxon>Burkholderiales</taxon>
        <taxon>Burkholderiaceae</taxon>
        <taxon>Caballeronia</taxon>
    </lineage>
</organism>
<dbReference type="InterPro" id="IPR029058">
    <property type="entry name" value="AB_hydrolase_fold"/>
</dbReference>
<reference evidence="2" key="1">
    <citation type="submission" date="2022-09" db="EMBL/GenBank/DDBJ databases">
        <title>Isolation and characterization of 3-chlorobenzoate degrading bacteria from soils in Shizuoka.</title>
        <authorList>
            <person name="Ifat A."/>
            <person name="Ogawa N."/>
            <person name="Kimbara K."/>
            <person name="Moriuchi R."/>
            <person name="Dohra H."/>
            <person name="Shintani M."/>
        </authorList>
    </citation>
    <scope>NUCLEOTIDE SEQUENCE</scope>
    <source>
        <strain evidence="2">19CS4-2</strain>
    </source>
</reference>
<dbReference type="PANTHER" id="PTHR43433:SF5">
    <property type="entry name" value="AB HYDROLASE-1 DOMAIN-CONTAINING PROTEIN"/>
    <property type="match status" value="1"/>
</dbReference>
<dbReference type="InterPro" id="IPR000073">
    <property type="entry name" value="AB_hydrolase_1"/>
</dbReference>
<dbReference type="Pfam" id="PF00561">
    <property type="entry name" value="Abhydrolase_1"/>
    <property type="match status" value="1"/>
</dbReference>
<dbReference type="InterPro" id="IPR050471">
    <property type="entry name" value="AB_hydrolase"/>
</dbReference>
<gene>
    <name evidence="2" type="ORF">CBA19CS42_10860</name>
</gene>